<evidence type="ECO:0008006" key="5">
    <source>
        <dbReference type="Google" id="ProtNLM"/>
    </source>
</evidence>
<dbReference type="InterPro" id="IPR002376">
    <property type="entry name" value="Formyl_transf_N"/>
</dbReference>
<feature type="domain" description="Formyl transferase N-terminal" evidence="1">
    <location>
        <begin position="1"/>
        <end position="161"/>
    </location>
</feature>
<evidence type="ECO:0000313" key="4">
    <source>
        <dbReference type="Proteomes" id="UP000753802"/>
    </source>
</evidence>
<dbReference type="Pfam" id="PF02911">
    <property type="entry name" value="Formyl_trans_C"/>
    <property type="match status" value="1"/>
</dbReference>
<protein>
    <recommendedName>
        <fullName evidence="5">Methionyl-tRNA formyltransferase</fullName>
    </recommendedName>
</protein>
<proteinExistence type="predicted"/>
<reference evidence="3 4" key="1">
    <citation type="submission" date="2020-01" db="EMBL/GenBank/DDBJ databases">
        <title>Genome analysis.</title>
        <authorList>
            <person name="Wu S."/>
            <person name="Wang G."/>
        </authorList>
    </citation>
    <scope>NUCLEOTIDE SEQUENCE [LARGE SCALE GENOMIC DNA]</scope>
    <source>
        <strain evidence="3 4">SYL130</strain>
    </source>
</reference>
<name>A0ABW9ZX77_9BACT</name>
<evidence type="ECO:0000313" key="3">
    <source>
        <dbReference type="EMBL" id="NCI49461.1"/>
    </source>
</evidence>
<keyword evidence="4" id="KW-1185">Reference proteome</keyword>
<gene>
    <name evidence="3" type="ORF">GWC95_05970</name>
</gene>
<dbReference type="Pfam" id="PF00551">
    <property type="entry name" value="Formyl_trans_N"/>
    <property type="match status" value="1"/>
</dbReference>
<dbReference type="Proteomes" id="UP000753802">
    <property type="component" value="Unassembled WGS sequence"/>
</dbReference>
<dbReference type="SUPFAM" id="SSF50486">
    <property type="entry name" value="FMT C-terminal domain-like"/>
    <property type="match status" value="1"/>
</dbReference>
<dbReference type="Gene3D" id="3.40.50.12230">
    <property type="match status" value="1"/>
</dbReference>
<evidence type="ECO:0000259" key="1">
    <source>
        <dbReference type="Pfam" id="PF00551"/>
    </source>
</evidence>
<dbReference type="EMBL" id="JAACJS010000011">
    <property type="protein sequence ID" value="NCI49461.1"/>
    <property type="molecule type" value="Genomic_DNA"/>
</dbReference>
<sequence>MRVLVLTSTKYSLATLMELRKQDLLAALMVPDRDEEEVNSVRAWSEAQGLQVIACKKENFSATLFETLSQTAVDIAIVFGFPWKIPPSVLNFPPHGFFNVHFSVLPAYRGPMPLFWQLRNGEKQTGVTIHRIDEGFDTGGIACSVTLPAIQGETLGMCSSRSGMASVKLVTGLLNSVANAGLRLTAQDETKASYHTRPGNDALEIDWNKHDSNEIQRIVNACNPNFHGALTWLNGMPLRILEVSPAEAPDYPGQVAGTVVHADINHGVFVICKDRKTIRILVVQIPEGIISGGKLSALGIGIGARFGTALQQKK</sequence>
<dbReference type="InterPro" id="IPR036477">
    <property type="entry name" value="Formyl_transf_N_sf"/>
</dbReference>
<dbReference type="RefSeq" id="WP_161817780.1">
    <property type="nucleotide sequence ID" value="NZ_JAACJS010000011.1"/>
</dbReference>
<dbReference type="InterPro" id="IPR005793">
    <property type="entry name" value="Formyl_trans_C"/>
</dbReference>
<dbReference type="SUPFAM" id="SSF53328">
    <property type="entry name" value="Formyltransferase"/>
    <property type="match status" value="1"/>
</dbReference>
<evidence type="ECO:0000259" key="2">
    <source>
        <dbReference type="Pfam" id="PF02911"/>
    </source>
</evidence>
<organism evidence="3 4">
    <name type="scientific">Sediminibacterium roseum</name>
    <dbReference type="NCBI Taxonomy" id="1978412"/>
    <lineage>
        <taxon>Bacteria</taxon>
        <taxon>Pseudomonadati</taxon>
        <taxon>Bacteroidota</taxon>
        <taxon>Chitinophagia</taxon>
        <taxon>Chitinophagales</taxon>
        <taxon>Chitinophagaceae</taxon>
        <taxon>Sediminibacterium</taxon>
    </lineage>
</organism>
<accession>A0ABW9ZX77</accession>
<dbReference type="PANTHER" id="PTHR11138:SF5">
    <property type="entry name" value="METHIONYL-TRNA FORMYLTRANSFERASE, MITOCHONDRIAL"/>
    <property type="match status" value="1"/>
</dbReference>
<dbReference type="PANTHER" id="PTHR11138">
    <property type="entry name" value="METHIONYL-TRNA FORMYLTRANSFERASE"/>
    <property type="match status" value="1"/>
</dbReference>
<comment type="caution">
    <text evidence="3">The sequence shown here is derived from an EMBL/GenBank/DDBJ whole genome shotgun (WGS) entry which is preliminary data.</text>
</comment>
<feature type="domain" description="Formyl transferase C-terminal" evidence="2">
    <location>
        <begin position="204"/>
        <end position="288"/>
    </location>
</feature>
<dbReference type="InterPro" id="IPR011034">
    <property type="entry name" value="Formyl_transferase-like_C_sf"/>
</dbReference>